<evidence type="ECO:0000256" key="1">
    <source>
        <dbReference type="SAM" id="MobiDB-lite"/>
    </source>
</evidence>
<dbReference type="Proteomes" id="UP001489004">
    <property type="component" value="Unassembled WGS sequence"/>
</dbReference>
<dbReference type="EMBL" id="JALJOR010000006">
    <property type="protein sequence ID" value="KAK9815269.1"/>
    <property type="molecule type" value="Genomic_DNA"/>
</dbReference>
<feature type="region of interest" description="Disordered" evidence="1">
    <location>
        <begin position="353"/>
        <end position="377"/>
    </location>
</feature>
<dbReference type="AlphaFoldDB" id="A0AAW1Q4I8"/>
<accession>A0AAW1Q4I8</accession>
<feature type="region of interest" description="Disordered" evidence="1">
    <location>
        <begin position="1"/>
        <end position="81"/>
    </location>
</feature>
<keyword evidence="3" id="KW-1185">Reference proteome</keyword>
<sequence>MDTRLWGGPISILRAQYSSRSGKSRGRRREHSTSSSSDDEDARYASRRRPVTTEDHALRRHSRSTGDSAAPYAPWDQGWGAAVDDLERGNWRRASDQPQRQAGFQPHAAPQRIQQQLEPQFEAVDDFNSPHHDRQARQQRSRTPSISSSSSMPCSVYGQPSGPAAYAAVATSPPDAVMTRQNTGVDMWQADTQPSWPCGDMTGHSSQAQLPVWPASPPVPASYLPDPVAAPPSPPQLMLRDTISYPDMYRAHQDLYAEEPALPSCSSGSLRQPSITACVDPNVLILPPESVTLGIPVYSRRETADVGSMTIQDGASQTEPSGPASEAGWQTLGPLVAQRQIQAAATARIDQVPKPAADSTLPAEPIQPERPASVAGGHNPLYQADQVFLEAAPPADDAPTPRFPWSQQHPALATPLSSNPLFRVWDASPESSPGAPNPKLITVEHLLRLQEPPQQPASATVGLPPEAESVQYLSAPRT</sequence>
<feature type="region of interest" description="Disordered" evidence="1">
    <location>
        <begin position="451"/>
        <end position="478"/>
    </location>
</feature>
<evidence type="ECO:0000313" key="2">
    <source>
        <dbReference type="EMBL" id="KAK9815269.1"/>
    </source>
</evidence>
<name>A0AAW1Q4I8_9CHLO</name>
<comment type="caution">
    <text evidence="2">The sequence shown here is derived from an EMBL/GenBank/DDBJ whole genome shotgun (WGS) entry which is preliminary data.</text>
</comment>
<feature type="compositionally biased region" description="Low complexity" evidence="1">
    <location>
        <begin position="141"/>
        <end position="155"/>
    </location>
</feature>
<feature type="region of interest" description="Disordered" evidence="1">
    <location>
        <begin position="125"/>
        <end position="166"/>
    </location>
</feature>
<gene>
    <name evidence="2" type="ORF">WJX72_000915</name>
</gene>
<evidence type="ECO:0000313" key="3">
    <source>
        <dbReference type="Proteomes" id="UP001489004"/>
    </source>
</evidence>
<proteinExistence type="predicted"/>
<protein>
    <submittedName>
        <fullName evidence="2">Uncharacterized protein</fullName>
    </submittedName>
</protein>
<organism evidence="2 3">
    <name type="scientific">[Myrmecia] bisecta</name>
    <dbReference type="NCBI Taxonomy" id="41462"/>
    <lineage>
        <taxon>Eukaryota</taxon>
        <taxon>Viridiplantae</taxon>
        <taxon>Chlorophyta</taxon>
        <taxon>core chlorophytes</taxon>
        <taxon>Trebouxiophyceae</taxon>
        <taxon>Trebouxiales</taxon>
        <taxon>Trebouxiaceae</taxon>
        <taxon>Myrmecia</taxon>
    </lineage>
</organism>
<reference evidence="2 3" key="1">
    <citation type="journal article" date="2024" name="Nat. Commun.">
        <title>Phylogenomics reveals the evolutionary origins of lichenization in chlorophyte algae.</title>
        <authorList>
            <person name="Puginier C."/>
            <person name="Libourel C."/>
            <person name="Otte J."/>
            <person name="Skaloud P."/>
            <person name="Haon M."/>
            <person name="Grisel S."/>
            <person name="Petersen M."/>
            <person name="Berrin J.G."/>
            <person name="Delaux P.M."/>
            <person name="Dal Grande F."/>
            <person name="Keller J."/>
        </authorList>
    </citation>
    <scope>NUCLEOTIDE SEQUENCE [LARGE SCALE GENOMIC DNA]</scope>
    <source>
        <strain evidence="2 3">SAG 2043</strain>
    </source>
</reference>